<feature type="region of interest" description="Disordered" evidence="7">
    <location>
        <begin position="1"/>
        <end position="26"/>
    </location>
</feature>
<keyword evidence="3 6" id="KW-0863">Zinc-finger</keyword>
<feature type="domain" description="C2H2-type" evidence="8">
    <location>
        <begin position="713"/>
        <end position="737"/>
    </location>
</feature>
<feature type="domain" description="C2H2-type" evidence="8">
    <location>
        <begin position="518"/>
        <end position="545"/>
    </location>
</feature>
<dbReference type="PROSITE" id="PS00028">
    <property type="entry name" value="ZINC_FINGER_C2H2_1"/>
    <property type="match status" value="3"/>
</dbReference>
<dbReference type="PANTHER" id="PTHR24394">
    <property type="entry name" value="ZINC FINGER PROTEIN"/>
    <property type="match status" value="1"/>
</dbReference>
<evidence type="ECO:0000313" key="9">
    <source>
        <dbReference type="Proteomes" id="UP000515135"/>
    </source>
</evidence>
<dbReference type="PROSITE" id="PS50157">
    <property type="entry name" value="ZINC_FINGER_C2H2_2"/>
    <property type="match status" value="3"/>
</dbReference>
<keyword evidence="1" id="KW-0479">Metal-binding</keyword>
<dbReference type="GeneID" id="109482121"/>
<evidence type="ECO:0000256" key="6">
    <source>
        <dbReference type="PROSITE-ProRule" id="PRU00042"/>
    </source>
</evidence>
<evidence type="ECO:0000256" key="3">
    <source>
        <dbReference type="ARBA" id="ARBA00022771"/>
    </source>
</evidence>
<feature type="compositionally biased region" description="Basic and acidic residues" evidence="7">
    <location>
        <begin position="63"/>
        <end position="72"/>
    </location>
</feature>
<evidence type="ECO:0000256" key="2">
    <source>
        <dbReference type="ARBA" id="ARBA00022737"/>
    </source>
</evidence>
<feature type="compositionally biased region" description="Polar residues" evidence="7">
    <location>
        <begin position="74"/>
        <end position="89"/>
    </location>
</feature>
<dbReference type="RefSeq" id="XP_019640372.1">
    <property type="nucleotide sequence ID" value="XM_019784813.1"/>
</dbReference>
<dbReference type="SMART" id="SM00355">
    <property type="entry name" value="ZnF_C2H2"/>
    <property type="match status" value="5"/>
</dbReference>
<protein>
    <submittedName>
        <fullName evidence="10">Uncharacterized protein LOC109482121</fullName>
    </submittedName>
</protein>
<feature type="compositionally biased region" description="Basic and acidic residues" evidence="7">
    <location>
        <begin position="93"/>
        <end position="106"/>
    </location>
</feature>
<feature type="compositionally biased region" description="Acidic residues" evidence="7">
    <location>
        <begin position="107"/>
        <end position="120"/>
    </location>
</feature>
<evidence type="ECO:0000313" key="10">
    <source>
        <dbReference type="RefSeq" id="XP_019640372.1"/>
    </source>
</evidence>
<evidence type="ECO:0000259" key="8">
    <source>
        <dbReference type="PROSITE" id="PS50157"/>
    </source>
</evidence>
<gene>
    <name evidence="10" type="primary">LOC109482121</name>
</gene>
<dbReference type="PANTHER" id="PTHR24394:SF29">
    <property type="entry name" value="MYONEURIN"/>
    <property type="match status" value="1"/>
</dbReference>
<evidence type="ECO:0000256" key="1">
    <source>
        <dbReference type="ARBA" id="ARBA00022723"/>
    </source>
</evidence>
<dbReference type="GO" id="GO:0000981">
    <property type="term" value="F:DNA-binding transcription factor activity, RNA polymerase II-specific"/>
    <property type="evidence" value="ECO:0007669"/>
    <property type="project" value="TreeGrafter"/>
</dbReference>
<dbReference type="GO" id="GO:0008270">
    <property type="term" value="F:zinc ion binding"/>
    <property type="evidence" value="ECO:0007669"/>
    <property type="project" value="UniProtKB-KW"/>
</dbReference>
<evidence type="ECO:0000256" key="4">
    <source>
        <dbReference type="ARBA" id="ARBA00022833"/>
    </source>
</evidence>
<proteinExistence type="predicted"/>
<evidence type="ECO:0000256" key="5">
    <source>
        <dbReference type="ARBA" id="ARBA00023242"/>
    </source>
</evidence>
<dbReference type="GO" id="GO:0005634">
    <property type="term" value="C:nucleus"/>
    <property type="evidence" value="ECO:0007669"/>
    <property type="project" value="TreeGrafter"/>
</dbReference>
<accession>A0A6P5AAH9</accession>
<feature type="domain" description="C2H2-type" evidence="8">
    <location>
        <begin position="450"/>
        <end position="477"/>
    </location>
</feature>
<keyword evidence="2" id="KW-0677">Repeat</keyword>
<sequence length="737" mass="83835">MSGDQSPSKYSAEKSDSTLDIKEEPYDHEICDRANQDAQNMSIEDLETTLDNILVNNVFPTDTDMKTEKETEGCEQSTLCGEGSNSNTVLPDIKSEKGNESVCIKEEPDDPEYDAMDDNTDIPSLTTEDQEKEQDSVRNSETENESVCIKEESNGPEYADVHHTCIKTDDQNEEQDSVRKWTVTSSHLVPMDETGSHTTQTCSVDENTNIGTQSLSRDEDVQGMDQSSMEARSGTSCDLHGSIAGQVKRGHQESAVGISKSKRQKQGHVTTPESTIVKQECEEGDDANNSKVDNSTPLKCVFCKSIFPNKALLGAHRCKAAIYLHMPSAGQLTQTSLKCKFCLSTFPRMILLEAHRCKAAIYFCKICSHESTRPREHTLMPLSEAEHHFHMHFHPGYFERKDPAIKEKLNFRLQFPEELQGKRATLKYSEVPLLKDLYIGVSQSGGDDRHACGLCDASFTTVGARVQHVKTHLDHKYQTCGGTSCIRTSYACCQHDRLLCHMFRAHCDVVKEESGYVFKCKLCTMQFQDRTELEWHFYSHMKPDVKLATAAQENSLGQPQMDSESEAAGKVQYFQYFRCTICSFESVESTTLQHYTAAKACEHLSWHWRKQLPPEIRKTPCVFDFGKDYETIRSMYLAPHKPGLNVKCKFCGKKVSVGGIRKHMGAWHKEYLKSPLRCMQPECKHLQFIRKPDFFGHMFMQHVSVLKRETFMFLCLICHKTFQSRGQMEWHCYFHTQ</sequence>
<keyword evidence="4" id="KW-0862">Zinc</keyword>
<name>A0A6P5AAH9_BRABE</name>
<feature type="compositionally biased region" description="Basic and acidic residues" evidence="7">
    <location>
        <begin position="11"/>
        <end position="26"/>
    </location>
</feature>
<dbReference type="OrthoDB" id="10023527at2759"/>
<feature type="region of interest" description="Disordered" evidence="7">
    <location>
        <begin position="63"/>
        <end position="155"/>
    </location>
</feature>
<dbReference type="InterPro" id="IPR013087">
    <property type="entry name" value="Znf_C2H2_type"/>
</dbReference>
<keyword evidence="9" id="KW-1185">Reference proteome</keyword>
<dbReference type="AlphaFoldDB" id="A0A6P5AAH9"/>
<evidence type="ECO:0000256" key="7">
    <source>
        <dbReference type="SAM" id="MobiDB-lite"/>
    </source>
</evidence>
<dbReference type="KEGG" id="bbel:109482121"/>
<dbReference type="Proteomes" id="UP000515135">
    <property type="component" value="Unplaced"/>
</dbReference>
<organism evidence="9 10">
    <name type="scientific">Branchiostoma belcheri</name>
    <name type="common">Amphioxus</name>
    <dbReference type="NCBI Taxonomy" id="7741"/>
    <lineage>
        <taxon>Eukaryota</taxon>
        <taxon>Metazoa</taxon>
        <taxon>Chordata</taxon>
        <taxon>Cephalochordata</taxon>
        <taxon>Leptocardii</taxon>
        <taxon>Amphioxiformes</taxon>
        <taxon>Branchiostomatidae</taxon>
        <taxon>Branchiostoma</taxon>
    </lineage>
</organism>
<reference evidence="10" key="1">
    <citation type="submission" date="2025-08" db="UniProtKB">
        <authorList>
            <consortium name="RefSeq"/>
        </authorList>
    </citation>
    <scope>IDENTIFICATION</scope>
    <source>
        <tissue evidence="10">Gonad</tissue>
    </source>
</reference>
<keyword evidence="5" id="KW-0539">Nucleus</keyword>